<accession>A0A6J4VI03</accession>
<keyword evidence="3" id="KW-0378">Hydrolase</keyword>
<dbReference type="CDD" id="cd11528">
    <property type="entry name" value="NTP-PPase_MazG_Nterm"/>
    <property type="match status" value="1"/>
</dbReference>
<dbReference type="GO" id="GO:0046047">
    <property type="term" value="P:TTP catabolic process"/>
    <property type="evidence" value="ECO:0007669"/>
    <property type="project" value="TreeGrafter"/>
</dbReference>
<proteinExistence type="predicted"/>
<name>A0A6J4VI03_9BACT</name>
<dbReference type="SUPFAM" id="SSF53790">
    <property type="entry name" value="Tetrapyrrole methylase"/>
    <property type="match status" value="1"/>
</dbReference>
<feature type="domain" description="Tetrapyrrole methylase" evidence="1">
    <location>
        <begin position="4"/>
        <end position="220"/>
    </location>
</feature>
<sequence length="455" mass="48768">MTPRITVVGLGPGDPSTRTVGAQAALDRASRIVLRTCVHPGIDDLLTDPRVSTCDDLYESEETFLGVYRRVADRVCALAAETDGETVFAVPGHPRFGERSVSLLLDDSGDGGISVEILPAVSYLDIIAITLAQDPVQTRLQLIDALDLQIAEADEPFSGGTDAIDPTRGCLVAQVYSQPVSAAVKNRLGRFYPDDHLVWVITAAGVPGAERVAPCALWELDRQPVDHLTSVWVPPLTSLDAVRSPHTLQRIAAHLRAPDGCPWDRKQTHASIRQAVIEEAYETVDAIDDDDPDGLADELGDLLLQVALHSQIAEESGEFALEDVYEKVNRKLIRRHPHVFGDATAETAGEVVRTWDAVKAAERVAAGKPAKGASHPLDELPRAMPAIEKARVLVGPRKGEPTGNLDVSVIEASGAAILAAVEAAIEAGVDPEQALDRALRARFAPTPQAMEPSRS</sequence>
<dbReference type="InterPro" id="IPR048015">
    <property type="entry name" value="NTP-PPase_MazG-like_N"/>
</dbReference>
<dbReference type="CDD" id="cd11723">
    <property type="entry name" value="YabN_N_like"/>
    <property type="match status" value="1"/>
</dbReference>
<reference evidence="3" key="1">
    <citation type="submission" date="2020-02" db="EMBL/GenBank/DDBJ databases">
        <authorList>
            <person name="Meier V. D."/>
        </authorList>
    </citation>
    <scope>NUCLEOTIDE SEQUENCE</scope>
    <source>
        <strain evidence="3">AVDCRST_MAG59</strain>
    </source>
</reference>
<dbReference type="InterPro" id="IPR035996">
    <property type="entry name" value="4pyrrol_Methylase_sf"/>
</dbReference>
<dbReference type="PANTHER" id="PTHR30522:SF0">
    <property type="entry name" value="NUCLEOSIDE TRIPHOSPHATE PYROPHOSPHOHYDROLASE"/>
    <property type="match status" value="1"/>
</dbReference>
<dbReference type="GO" id="GO:0046061">
    <property type="term" value="P:dATP catabolic process"/>
    <property type="evidence" value="ECO:0007669"/>
    <property type="project" value="TreeGrafter"/>
</dbReference>
<dbReference type="SUPFAM" id="SSF101386">
    <property type="entry name" value="all-alpha NTP pyrophosphatases"/>
    <property type="match status" value="1"/>
</dbReference>
<dbReference type="InterPro" id="IPR004518">
    <property type="entry name" value="MazG-like_dom"/>
</dbReference>
<organism evidence="3">
    <name type="scientific">uncultured Thermomicrobiales bacterium</name>
    <dbReference type="NCBI Taxonomy" id="1645740"/>
    <lineage>
        <taxon>Bacteria</taxon>
        <taxon>Pseudomonadati</taxon>
        <taxon>Thermomicrobiota</taxon>
        <taxon>Thermomicrobia</taxon>
        <taxon>Thermomicrobiales</taxon>
        <taxon>environmental samples</taxon>
    </lineage>
</organism>
<dbReference type="Pfam" id="PF00590">
    <property type="entry name" value="TP_methylase"/>
    <property type="match status" value="1"/>
</dbReference>
<dbReference type="AlphaFoldDB" id="A0A6J4VI03"/>
<dbReference type="InterPro" id="IPR035013">
    <property type="entry name" value="YabN_N"/>
</dbReference>
<dbReference type="InterPro" id="IPR011551">
    <property type="entry name" value="NTP_PyrPHydrolase_MazG"/>
</dbReference>
<dbReference type="GO" id="GO:0046081">
    <property type="term" value="P:dUTP catabolic process"/>
    <property type="evidence" value="ECO:0007669"/>
    <property type="project" value="TreeGrafter"/>
</dbReference>
<dbReference type="PANTHER" id="PTHR30522">
    <property type="entry name" value="NUCLEOSIDE TRIPHOSPHATE PYROPHOSPHOHYDROLASE"/>
    <property type="match status" value="1"/>
</dbReference>
<dbReference type="Gene3D" id="3.40.1010.10">
    <property type="entry name" value="Cobalt-precorrin-4 Transmethylase, Domain 1"/>
    <property type="match status" value="1"/>
</dbReference>
<evidence type="ECO:0000259" key="1">
    <source>
        <dbReference type="Pfam" id="PF00590"/>
    </source>
</evidence>
<gene>
    <name evidence="3" type="ORF">AVDCRST_MAG59-4546</name>
</gene>
<dbReference type="GO" id="GO:0046052">
    <property type="term" value="P:UTP catabolic process"/>
    <property type="evidence" value="ECO:0007669"/>
    <property type="project" value="TreeGrafter"/>
</dbReference>
<dbReference type="EC" id="3.6.1.8" evidence="3"/>
<protein>
    <submittedName>
        <fullName evidence="3">Nucleoside triphosphate pyrophosphohydrolase MazG</fullName>
        <ecNumber evidence="3">3.6.1.8</ecNumber>
    </submittedName>
</protein>
<dbReference type="GO" id="GO:0006950">
    <property type="term" value="P:response to stress"/>
    <property type="evidence" value="ECO:0007669"/>
    <property type="project" value="UniProtKB-ARBA"/>
</dbReference>
<evidence type="ECO:0000313" key="3">
    <source>
        <dbReference type="EMBL" id="CAA9579376.1"/>
    </source>
</evidence>
<feature type="domain" description="NTP pyrophosphohydrolase MazG-like" evidence="2">
    <location>
        <begin position="267"/>
        <end position="340"/>
    </location>
</feature>
<dbReference type="Gene3D" id="1.10.287.1080">
    <property type="entry name" value="MazG-like"/>
    <property type="match status" value="1"/>
</dbReference>
<dbReference type="GO" id="GO:0008168">
    <property type="term" value="F:methyltransferase activity"/>
    <property type="evidence" value="ECO:0007669"/>
    <property type="project" value="InterPro"/>
</dbReference>
<dbReference type="FunFam" id="1.10.287.1080:FF:000001">
    <property type="entry name" value="Nucleoside triphosphate pyrophosphohydrolase"/>
    <property type="match status" value="1"/>
</dbReference>
<dbReference type="EMBL" id="CADCWF010000333">
    <property type="protein sequence ID" value="CAA9579376.1"/>
    <property type="molecule type" value="Genomic_DNA"/>
</dbReference>
<dbReference type="InterPro" id="IPR000878">
    <property type="entry name" value="4pyrrol_Mease"/>
</dbReference>
<evidence type="ECO:0000259" key="2">
    <source>
        <dbReference type="Pfam" id="PF03819"/>
    </source>
</evidence>
<dbReference type="Pfam" id="PF03819">
    <property type="entry name" value="MazG"/>
    <property type="match status" value="1"/>
</dbReference>
<dbReference type="GO" id="GO:0046076">
    <property type="term" value="P:dTTP catabolic process"/>
    <property type="evidence" value="ECO:0007669"/>
    <property type="project" value="TreeGrafter"/>
</dbReference>
<dbReference type="InterPro" id="IPR014777">
    <property type="entry name" value="4pyrrole_Mease_sub1"/>
</dbReference>
<dbReference type="GO" id="GO:0047693">
    <property type="term" value="F:ATP diphosphatase activity"/>
    <property type="evidence" value="ECO:0007669"/>
    <property type="project" value="UniProtKB-EC"/>
</dbReference>
<dbReference type="GO" id="GO:0006203">
    <property type="term" value="P:dGTP catabolic process"/>
    <property type="evidence" value="ECO:0007669"/>
    <property type="project" value="TreeGrafter"/>
</dbReference>
<dbReference type="NCBIfam" id="TIGR00444">
    <property type="entry name" value="mazG"/>
    <property type="match status" value="1"/>
</dbReference>